<sequence length="225" mass="25769">MHFKPTSCYRSAQIETFYTSFFLSHPNSNSPDSSDDSSTQKHTPRSNTHILPHPKNANYTHGQPKVWATPEMVVTSSSSGVDGERTNKWVDALAEWRAKDKGKDRPPGLREVPPEGRRGYMNRKQTYLLRPETTRAFISSGERWEMRGGVKGVEKHAKTEYGYASVDDVDEMPSYFLAETLKYLYLQFTDEEIIPLDKWVFNTEAHPLPIFVWSEEEKVYGIGVS</sequence>
<dbReference type="SUPFAM" id="SSF48225">
    <property type="entry name" value="Seven-hairpin glycosidases"/>
    <property type="match status" value="1"/>
</dbReference>
<dbReference type="EMBL" id="JAYKXP010000190">
    <property type="protein sequence ID" value="KAK7020223.1"/>
    <property type="molecule type" value="Genomic_DNA"/>
</dbReference>
<evidence type="ECO:0008006" key="10">
    <source>
        <dbReference type="Google" id="ProtNLM"/>
    </source>
</evidence>
<feature type="region of interest" description="Disordered" evidence="7">
    <location>
        <begin position="26"/>
        <end position="63"/>
    </location>
</feature>
<dbReference type="Proteomes" id="UP001383192">
    <property type="component" value="Unassembled WGS sequence"/>
</dbReference>
<keyword evidence="4" id="KW-0378">Hydrolase</keyword>
<evidence type="ECO:0000256" key="6">
    <source>
        <dbReference type="PIRSR" id="PIRSR601382-2"/>
    </source>
</evidence>
<dbReference type="InterPro" id="IPR050749">
    <property type="entry name" value="Glycosyl_Hydrolase_47"/>
</dbReference>
<accession>A0AAW0B4Q8</accession>
<evidence type="ECO:0000256" key="5">
    <source>
        <dbReference type="ARBA" id="ARBA00023157"/>
    </source>
</evidence>
<evidence type="ECO:0000313" key="9">
    <source>
        <dbReference type="Proteomes" id="UP001383192"/>
    </source>
</evidence>
<keyword evidence="9" id="KW-1185">Reference proteome</keyword>
<comment type="similarity">
    <text evidence="3">Belongs to the glycosyl hydrolase 47 family.</text>
</comment>
<feature type="binding site" evidence="6">
    <location>
        <position position="203"/>
    </location>
    <ligand>
        <name>Ca(2+)</name>
        <dbReference type="ChEBI" id="CHEBI:29108"/>
    </ligand>
</feature>
<name>A0AAW0B4Q8_9AGAR</name>
<dbReference type="GO" id="GO:0005783">
    <property type="term" value="C:endoplasmic reticulum"/>
    <property type="evidence" value="ECO:0007669"/>
    <property type="project" value="TreeGrafter"/>
</dbReference>
<comment type="cofactor">
    <cofactor evidence="1 6">
        <name>Ca(2+)</name>
        <dbReference type="ChEBI" id="CHEBI:29108"/>
    </cofactor>
</comment>
<evidence type="ECO:0000256" key="4">
    <source>
        <dbReference type="ARBA" id="ARBA00022801"/>
    </source>
</evidence>
<comment type="caution">
    <text evidence="8">The sequence shown here is derived from an EMBL/GenBank/DDBJ whole genome shotgun (WGS) entry which is preliminary data.</text>
</comment>
<evidence type="ECO:0000256" key="3">
    <source>
        <dbReference type="ARBA" id="ARBA00007658"/>
    </source>
</evidence>
<dbReference type="GO" id="GO:0016020">
    <property type="term" value="C:membrane"/>
    <property type="evidence" value="ECO:0007669"/>
    <property type="project" value="InterPro"/>
</dbReference>
<gene>
    <name evidence="8" type="ORF">VNI00_017791</name>
</gene>
<organism evidence="8 9">
    <name type="scientific">Paramarasmius palmivorus</name>
    <dbReference type="NCBI Taxonomy" id="297713"/>
    <lineage>
        <taxon>Eukaryota</taxon>
        <taxon>Fungi</taxon>
        <taxon>Dikarya</taxon>
        <taxon>Basidiomycota</taxon>
        <taxon>Agaricomycotina</taxon>
        <taxon>Agaricomycetes</taxon>
        <taxon>Agaricomycetidae</taxon>
        <taxon>Agaricales</taxon>
        <taxon>Marasmiineae</taxon>
        <taxon>Marasmiaceae</taxon>
        <taxon>Paramarasmius</taxon>
    </lineage>
</organism>
<dbReference type="GO" id="GO:0005509">
    <property type="term" value="F:calcium ion binding"/>
    <property type="evidence" value="ECO:0007669"/>
    <property type="project" value="InterPro"/>
</dbReference>
<reference evidence="8 9" key="1">
    <citation type="submission" date="2024-01" db="EMBL/GenBank/DDBJ databases">
        <title>A draft genome for a cacao thread blight-causing isolate of Paramarasmius palmivorus.</title>
        <authorList>
            <person name="Baruah I.K."/>
            <person name="Bukari Y."/>
            <person name="Amoako-Attah I."/>
            <person name="Meinhardt L.W."/>
            <person name="Bailey B.A."/>
            <person name="Cohen S.P."/>
        </authorList>
    </citation>
    <scope>NUCLEOTIDE SEQUENCE [LARGE SCALE GENOMIC DNA]</scope>
    <source>
        <strain evidence="8 9">GH-12</strain>
    </source>
</reference>
<dbReference type="Gene3D" id="1.50.10.10">
    <property type="match status" value="1"/>
</dbReference>
<protein>
    <recommendedName>
        <fullName evidence="10">Mannosyl-oligosaccharide 1,2-alpha-mannosidase</fullName>
    </recommendedName>
</protein>
<keyword evidence="6" id="KW-0106">Calcium</keyword>
<dbReference type="InterPro" id="IPR001382">
    <property type="entry name" value="Glyco_hydro_47"/>
</dbReference>
<evidence type="ECO:0000313" key="8">
    <source>
        <dbReference type="EMBL" id="KAK7020223.1"/>
    </source>
</evidence>
<evidence type="ECO:0000256" key="7">
    <source>
        <dbReference type="SAM" id="MobiDB-lite"/>
    </source>
</evidence>
<dbReference type="InterPro" id="IPR036026">
    <property type="entry name" value="Seven-hairpin_glycosidases"/>
</dbReference>
<dbReference type="Pfam" id="PF01532">
    <property type="entry name" value="Glyco_hydro_47"/>
    <property type="match status" value="1"/>
</dbReference>
<evidence type="ECO:0000256" key="2">
    <source>
        <dbReference type="ARBA" id="ARBA00004922"/>
    </source>
</evidence>
<dbReference type="GO" id="GO:0005975">
    <property type="term" value="P:carbohydrate metabolic process"/>
    <property type="evidence" value="ECO:0007669"/>
    <property type="project" value="InterPro"/>
</dbReference>
<proteinExistence type="inferred from homology"/>
<dbReference type="GO" id="GO:0036503">
    <property type="term" value="P:ERAD pathway"/>
    <property type="evidence" value="ECO:0007669"/>
    <property type="project" value="UniProtKB-ARBA"/>
</dbReference>
<comment type="pathway">
    <text evidence="2">Protein modification; protein glycosylation.</text>
</comment>
<keyword evidence="6" id="KW-0479">Metal-binding</keyword>
<dbReference type="PANTHER" id="PTHR11742">
    <property type="entry name" value="MANNOSYL-OLIGOSACCHARIDE ALPHA-1,2-MANNOSIDASE-RELATED"/>
    <property type="match status" value="1"/>
</dbReference>
<evidence type="ECO:0000256" key="1">
    <source>
        <dbReference type="ARBA" id="ARBA00001913"/>
    </source>
</evidence>
<keyword evidence="5" id="KW-1015">Disulfide bond</keyword>
<dbReference type="GO" id="GO:0004571">
    <property type="term" value="F:mannosyl-oligosaccharide 1,2-alpha-mannosidase activity"/>
    <property type="evidence" value="ECO:0007669"/>
    <property type="project" value="InterPro"/>
</dbReference>
<dbReference type="InterPro" id="IPR012341">
    <property type="entry name" value="6hp_glycosidase-like_sf"/>
</dbReference>
<dbReference type="AlphaFoldDB" id="A0AAW0B4Q8"/>